<proteinExistence type="predicted"/>
<dbReference type="AlphaFoldDB" id="A0AAE3MF83"/>
<dbReference type="Proteomes" id="UP001207408">
    <property type="component" value="Unassembled WGS sequence"/>
</dbReference>
<accession>A0AAE3MF83</accession>
<protein>
    <submittedName>
        <fullName evidence="2">DUF3127 domain-containing protein</fullName>
    </submittedName>
</protein>
<dbReference type="RefSeq" id="WP_301200310.1">
    <property type="nucleotide sequence ID" value="NZ_JAPDPI010000028.1"/>
</dbReference>
<name>A0AAE3MF83_9BACT</name>
<comment type="caution">
    <text evidence="2">The sequence shown here is derived from an EMBL/GenBank/DDBJ whole genome shotgun (WGS) entry which is preliminary data.</text>
</comment>
<evidence type="ECO:0000313" key="3">
    <source>
        <dbReference type="Proteomes" id="UP001207408"/>
    </source>
</evidence>
<dbReference type="InterPro" id="IPR021474">
    <property type="entry name" value="DUF3127"/>
</dbReference>
<gene>
    <name evidence="2" type="ORF">OM074_13600</name>
</gene>
<organism evidence="2 3">
    <name type="scientific">Plebeiibacterium marinum</name>
    <dbReference type="NCBI Taxonomy" id="2992111"/>
    <lineage>
        <taxon>Bacteria</taxon>
        <taxon>Pseudomonadati</taxon>
        <taxon>Bacteroidota</taxon>
        <taxon>Bacteroidia</taxon>
        <taxon>Marinilabiliales</taxon>
        <taxon>Marinilabiliaceae</taxon>
        <taxon>Plebeiibacterium</taxon>
    </lineage>
</organism>
<dbReference type="EMBL" id="JAPDPI010000028">
    <property type="protein sequence ID" value="MCW3806666.1"/>
    <property type="molecule type" value="Genomic_DNA"/>
</dbReference>
<sequence>MNFELTGNLIVKDDEQSISASFKKREFVVEVMNERNSDWNDYIKFQLTQDRCAQLDPFSLGEPVKVSFNIRGRKWEKDGKVNYFSNLEAWRLEKVQASAGPDTPPPPFAESEVPPAGANEDLPF</sequence>
<evidence type="ECO:0000313" key="2">
    <source>
        <dbReference type="EMBL" id="MCW3806666.1"/>
    </source>
</evidence>
<evidence type="ECO:0000256" key="1">
    <source>
        <dbReference type="SAM" id="MobiDB-lite"/>
    </source>
</evidence>
<keyword evidence="3" id="KW-1185">Reference proteome</keyword>
<feature type="region of interest" description="Disordered" evidence="1">
    <location>
        <begin position="95"/>
        <end position="124"/>
    </location>
</feature>
<reference evidence="2" key="1">
    <citation type="submission" date="2022-10" db="EMBL/GenBank/DDBJ databases">
        <authorList>
            <person name="Yu W.X."/>
        </authorList>
    </citation>
    <scope>NUCLEOTIDE SEQUENCE</scope>
    <source>
        <strain evidence="2">D04</strain>
    </source>
</reference>
<dbReference type="Pfam" id="PF11325">
    <property type="entry name" value="DUF3127"/>
    <property type="match status" value="1"/>
</dbReference>